<dbReference type="SUPFAM" id="SSF47413">
    <property type="entry name" value="lambda repressor-like DNA-binding domains"/>
    <property type="match status" value="1"/>
</dbReference>
<dbReference type="RefSeq" id="WP_187745864.1">
    <property type="nucleotide sequence ID" value="NZ_CP060828.1"/>
</dbReference>
<evidence type="ECO:0000313" key="2">
    <source>
        <dbReference type="EMBL" id="QNP68825.1"/>
    </source>
</evidence>
<accession>A0A7H0I7Q9</accession>
<protein>
    <submittedName>
        <fullName evidence="2">Helix-turn-helix transcriptional regulator</fullName>
    </submittedName>
</protein>
<organism evidence="2 3">
    <name type="scientific">Streptomyces roseirectus</name>
    <dbReference type="NCBI Taxonomy" id="2768066"/>
    <lineage>
        <taxon>Bacteria</taxon>
        <taxon>Bacillati</taxon>
        <taxon>Actinomycetota</taxon>
        <taxon>Actinomycetes</taxon>
        <taxon>Kitasatosporales</taxon>
        <taxon>Streptomycetaceae</taxon>
        <taxon>Streptomyces</taxon>
    </lineage>
</organism>
<dbReference type="KEGG" id="sroi:IAG44_04695"/>
<evidence type="ECO:0000313" key="3">
    <source>
        <dbReference type="Proteomes" id="UP000516052"/>
    </source>
</evidence>
<reference evidence="2 3" key="1">
    <citation type="submission" date="2020-08" db="EMBL/GenBank/DDBJ databases">
        <title>A novel species.</title>
        <authorList>
            <person name="Gao J."/>
        </authorList>
    </citation>
    <scope>NUCLEOTIDE SEQUENCE [LARGE SCALE GENOMIC DNA]</scope>
    <source>
        <strain evidence="2 3">CRXT-G-22</strain>
    </source>
</reference>
<dbReference type="Pfam" id="PF13560">
    <property type="entry name" value="HTH_31"/>
    <property type="match status" value="1"/>
</dbReference>
<dbReference type="InterPro" id="IPR001387">
    <property type="entry name" value="Cro/C1-type_HTH"/>
</dbReference>
<dbReference type="InterPro" id="IPR010982">
    <property type="entry name" value="Lambda_DNA-bd_dom_sf"/>
</dbReference>
<sequence>MSKREQRRMSTTSRGSAGKRRLLGEKLRELRESSGLTLVQAAAEIGRSNPTISRVENGKRTPLLIELKALIDVYHVDAETAKALLKLHAGIDDDGWWDAFKGVMPTSLANYVALEAEAASLNVFALAAVHSLLRTEDYLRAILRAAAQNAREVDRLTAFHLERQRQALVESETPPEIITVLDEASLRREVGGRAVLRAQLEHLLRSMGAPNITLQVLPYDRGAHAALTGSFTILGFHDPSEPPVAYVDSPGGNLYLQKPPDMRRFERTFAALRGAALDEAGTERWLRTALKEM</sequence>
<dbReference type="EMBL" id="CP060828">
    <property type="protein sequence ID" value="QNP68825.1"/>
    <property type="molecule type" value="Genomic_DNA"/>
</dbReference>
<evidence type="ECO:0000259" key="1">
    <source>
        <dbReference type="PROSITE" id="PS50943"/>
    </source>
</evidence>
<dbReference type="CDD" id="cd00093">
    <property type="entry name" value="HTH_XRE"/>
    <property type="match status" value="1"/>
</dbReference>
<dbReference type="PROSITE" id="PS50943">
    <property type="entry name" value="HTH_CROC1"/>
    <property type="match status" value="1"/>
</dbReference>
<keyword evidence="3" id="KW-1185">Reference proteome</keyword>
<dbReference type="SMART" id="SM00530">
    <property type="entry name" value="HTH_XRE"/>
    <property type="match status" value="1"/>
</dbReference>
<dbReference type="InterPro" id="IPR043917">
    <property type="entry name" value="DUF5753"/>
</dbReference>
<name>A0A7H0I7Q9_9ACTN</name>
<dbReference type="AlphaFoldDB" id="A0A7H0I7Q9"/>
<dbReference type="Gene3D" id="1.10.260.40">
    <property type="entry name" value="lambda repressor-like DNA-binding domains"/>
    <property type="match status" value="1"/>
</dbReference>
<dbReference type="Pfam" id="PF19054">
    <property type="entry name" value="DUF5753"/>
    <property type="match status" value="1"/>
</dbReference>
<proteinExistence type="predicted"/>
<dbReference type="GO" id="GO:0003677">
    <property type="term" value="F:DNA binding"/>
    <property type="evidence" value="ECO:0007669"/>
    <property type="project" value="InterPro"/>
</dbReference>
<dbReference type="Proteomes" id="UP000516052">
    <property type="component" value="Chromosome"/>
</dbReference>
<gene>
    <name evidence="2" type="ORF">IAG44_04695</name>
</gene>
<feature type="domain" description="HTH cro/C1-type" evidence="1">
    <location>
        <begin position="27"/>
        <end position="81"/>
    </location>
</feature>